<proteinExistence type="predicted"/>
<keyword evidence="2" id="KW-1185">Reference proteome</keyword>
<name>A0A3S0C721_9BACL</name>
<dbReference type="AlphaFoldDB" id="A0A3S0C721"/>
<evidence type="ECO:0000313" key="2">
    <source>
        <dbReference type="Proteomes" id="UP000276128"/>
    </source>
</evidence>
<protein>
    <submittedName>
        <fullName evidence="1">Putative motility protein</fullName>
    </submittedName>
</protein>
<dbReference type="Proteomes" id="UP000276128">
    <property type="component" value="Unassembled WGS sequence"/>
</dbReference>
<dbReference type="InterPro" id="IPR025906">
    <property type="entry name" value="YjfB_motility"/>
</dbReference>
<sequence length="67" mass="6898">MNISPMLSAINSGDGLKQAIGIQLLSKSSDMQAGLTGTMLQDFAQAQAKVTAASVTPHLGANLDIRV</sequence>
<dbReference type="OrthoDB" id="1924973at2"/>
<evidence type="ECO:0000313" key="1">
    <source>
        <dbReference type="EMBL" id="RTE06853.1"/>
    </source>
</evidence>
<reference evidence="1 2" key="1">
    <citation type="submission" date="2018-12" db="EMBL/GenBank/DDBJ databases">
        <title>Bacillus ochoae sp. nov., Paenibacillus whitsoniae sp. nov., Paenibacillus spiritus sp. nov. Isolated from the Mars Exploration Rover during spacecraft assembly.</title>
        <authorList>
            <person name="Seuylemezian A."/>
            <person name="Vaishampayan P."/>
        </authorList>
    </citation>
    <scope>NUCLEOTIDE SEQUENCE [LARGE SCALE GENOMIC DNA]</scope>
    <source>
        <strain evidence="1 2">MER 54</strain>
    </source>
</reference>
<dbReference type="RefSeq" id="WP_126143419.1">
    <property type="nucleotide sequence ID" value="NZ_RXHU01000070.1"/>
</dbReference>
<dbReference type="Pfam" id="PF14070">
    <property type="entry name" value="YjfB_motility"/>
    <property type="match status" value="1"/>
</dbReference>
<gene>
    <name evidence="1" type="ORF">EJQ19_22120</name>
</gene>
<accession>A0A3S0C721</accession>
<dbReference type="EMBL" id="RXHU01000070">
    <property type="protein sequence ID" value="RTE06853.1"/>
    <property type="molecule type" value="Genomic_DNA"/>
</dbReference>
<comment type="caution">
    <text evidence="1">The sequence shown here is derived from an EMBL/GenBank/DDBJ whole genome shotgun (WGS) entry which is preliminary data.</text>
</comment>
<organism evidence="1 2">
    <name type="scientific">Paenibacillus whitsoniae</name>
    <dbReference type="NCBI Taxonomy" id="2496558"/>
    <lineage>
        <taxon>Bacteria</taxon>
        <taxon>Bacillati</taxon>
        <taxon>Bacillota</taxon>
        <taxon>Bacilli</taxon>
        <taxon>Bacillales</taxon>
        <taxon>Paenibacillaceae</taxon>
        <taxon>Paenibacillus</taxon>
    </lineage>
</organism>